<organism evidence="2 3">
    <name type="scientific">Rhizobium leguminosarum</name>
    <dbReference type="NCBI Taxonomy" id="384"/>
    <lineage>
        <taxon>Bacteria</taxon>
        <taxon>Pseudomonadati</taxon>
        <taxon>Pseudomonadota</taxon>
        <taxon>Alphaproteobacteria</taxon>
        <taxon>Hyphomicrobiales</taxon>
        <taxon>Rhizobiaceae</taxon>
        <taxon>Rhizobium/Agrobacterium group</taxon>
        <taxon>Rhizobium</taxon>
    </lineage>
</organism>
<gene>
    <name evidence="2" type="ORF">GGI64_002689</name>
</gene>
<evidence type="ECO:0000313" key="3">
    <source>
        <dbReference type="Proteomes" id="UP000535276"/>
    </source>
</evidence>
<evidence type="ECO:0000313" key="2">
    <source>
        <dbReference type="EMBL" id="NYJ11631.1"/>
    </source>
</evidence>
<dbReference type="AlphaFoldDB" id="A0A7Z0IYB6"/>
<evidence type="ECO:0000256" key="1">
    <source>
        <dbReference type="SAM" id="MobiDB-lite"/>
    </source>
</evidence>
<sequence>MESGTARQSPSLQNTAHPSAQPHRTTTSPHGEEARRAVSNHEGGWHADTSEHPWPPPSFEAPAGHLRMRAEGGCGLWLSGERSSTPEPNCKTRRTAQPTSHAAQQLALMVRRPEGPSRTTRAGGMPLRLSAGGRPVLRGPCGAPQDEGGDKMRLASSQSGTARPSPIAKHGPPLSPPATWHNNQPSW</sequence>
<protein>
    <submittedName>
        <fullName evidence="2">Uncharacterized protein</fullName>
    </submittedName>
</protein>
<dbReference type="Proteomes" id="UP000535276">
    <property type="component" value="Unassembled WGS sequence"/>
</dbReference>
<name>A0A7Z0IYB6_RHILE</name>
<accession>A0A7Z0IYB6</accession>
<feature type="region of interest" description="Disordered" evidence="1">
    <location>
        <begin position="1"/>
        <end position="187"/>
    </location>
</feature>
<feature type="compositionally biased region" description="Polar residues" evidence="1">
    <location>
        <begin position="1"/>
        <end position="29"/>
    </location>
</feature>
<proteinExistence type="predicted"/>
<comment type="caution">
    <text evidence="2">The sequence shown here is derived from an EMBL/GenBank/DDBJ whole genome shotgun (WGS) entry which is preliminary data.</text>
</comment>
<dbReference type="EMBL" id="JACBZV010000004">
    <property type="protein sequence ID" value="NYJ11631.1"/>
    <property type="molecule type" value="Genomic_DNA"/>
</dbReference>
<reference evidence="2 3" key="1">
    <citation type="submission" date="2020-07" db="EMBL/GenBank/DDBJ databases">
        <title>Genomic Encyclopedia of Type Strains, Phase IV (KMG-V): Genome sequencing to study the core and pangenomes of soil and plant-associated prokaryotes.</title>
        <authorList>
            <person name="Whitman W."/>
        </authorList>
    </citation>
    <scope>NUCLEOTIDE SEQUENCE [LARGE SCALE GENOMIC DNA]</scope>
    <source>
        <strain evidence="2 3">SEMIA 4052</strain>
    </source>
</reference>